<proteinExistence type="predicted"/>
<evidence type="ECO:0000313" key="2">
    <source>
        <dbReference type="Proteomes" id="UP000688947"/>
    </source>
</evidence>
<comment type="caution">
    <text evidence="1">The sequence shown here is derived from an EMBL/GenBank/DDBJ whole genome shotgun (WGS) entry which is preliminary data.</text>
</comment>
<dbReference type="AlphaFoldDB" id="A0A8T1TJ79"/>
<protein>
    <submittedName>
        <fullName evidence="1">Uncharacterized protein</fullName>
    </submittedName>
</protein>
<evidence type="ECO:0000313" key="1">
    <source>
        <dbReference type="EMBL" id="KAG6942062.1"/>
    </source>
</evidence>
<reference evidence="1" key="1">
    <citation type="submission" date="2021-01" db="EMBL/GenBank/DDBJ databases">
        <title>Phytophthora aleatoria, a newly-described species from Pinus radiata is distinct from Phytophthora cactorum isolates based on comparative genomics.</title>
        <authorList>
            <person name="Mcdougal R."/>
            <person name="Panda P."/>
            <person name="Williams N."/>
            <person name="Studholme D.J."/>
        </authorList>
    </citation>
    <scope>NUCLEOTIDE SEQUENCE</scope>
    <source>
        <strain evidence="1">NZFS 3830</strain>
    </source>
</reference>
<organism evidence="1 2">
    <name type="scientific">Phytophthora cactorum</name>
    <dbReference type="NCBI Taxonomy" id="29920"/>
    <lineage>
        <taxon>Eukaryota</taxon>
        <taxon>Sar</taxon>
        <taxon>Stramenopiles</taxon>
        <taxon>Oomycota</taxon>
        <taxon>Peronosporomycetes</taxon>
        <taxon>Peronosporales</taxon>
        <taxon>Peronosporaceae</taxon>
        <taxon>Phytophthora</taxon>
    </lineage>
</organism>
<gene>
    <name evidence="1" type="ORF">JG687_00019279</name>
</gene>
<dbReference type="Proteomes" id="UP000688947">
    <property type="component" value="Unassembled WGS sequence"/>
</dbReference>
<sequence>MQEAVTKQHAPPTRRFTVCTGSITSAILGRSLPACTTSPRPRSATGFASMRLLGPLNEREKRLIRSSLPITERDCLIFMESIHWPI</sequence>
<name>A0A8T1TJ79_9STRA</name>
<accession>A0A8T1TJ79</accession>
<dbReference type="EMBL" id="JAENGZ010003161">
    <property type="protein sequence ID" value="KAG6942062.1"/>
    <property type="molecule type" value="Genomic_DNA"/>
</dbReference>